<dbReference type="PANTHER" id="PTHR10846:SF8">
    <property type="entry name" value="INNER MEMBRANE PROTEIN YRBG"/>
    <property type="match status" value="1"/>
</dbReference>
<accession>N6VXY5</accession>
<dbReference type="NCBIfam" id="TIGR00367">
    <property type="entry name" value="calcium/sodium antiporter"/>
    <property type="match status" value="1"/>
</dbReference>
<dbReference type="RefSeq" id="WP_004592159.1">
    <property type="nucleotide sequence ID" value="NZ_APMM01000031.1"/>
</dbReference>
<evidence type="ECO:0000256" key="5">
    <source>
        <dbReference type="SAM" id="Phobius"/>
    </source>
</evidence>
<dbReference type="InterPro" id="IPR004837">
    <property type="entry name" value="NaCa_Exmemb"/>
</dbReference>
<reference evidence="7 8" key="1">
    <citation type="journal article" date="2013" name="Genome Announc.">
        <title>Draft Genome Sequence of a Highly Flagellated, Fast-Swimming Archaeon, Methanocaldococcus villosus Strain KIN24-T80 (DSM 22612).</title>
        <authorList>
            <person name="Thennarasu S."/>
            <person name="Polireddy D."/>
            <person name="Antony A."/>
            <person name="Yada M.R."/>
            <person name="Algarawi S."/>
            <person name="Sivakumar N."/>
        </authorList>
    </citation>
    <scope>NUCLEOTIDE SEQUENCE [LARGE SCALE GENOMIC DNA]</scope>
    <source>
        <strain evidence="7 8">KIN24-T80</strain>
    </source>
</reference>
<protein>
    <submittedName>
        <fullName evidence="7">CaCA family Na+/Ca+ antiporter</fullName>
    </submittedName>
</protein>
<dbReference type="GO" id="GO:0006874">
    <property type="term" value="P:intracellular calcium ion homeostasis"/>
    <property type="evidence" value="ECO:0007669"/>
    <property type="project" value="TreeGrafter"/>
</dbReference>
<dbReference type="Pfam" id="PF01699">
    <property type="entry name" value="Na_Ca_ex"/>
    <property type="match status" value="2"/>
</dbReference>
<dbReference type="GO" id="GO:0008273">
    <property type="term" value="F:calcium, potassium:sodium antiporter activity"/>
    <property type="evidence" value="ECO:0007669"/>
    <property type="project" value="TreeGrafter"/>
</dbReference>
<feature type="transmembrane region" description="Helical" evidence="5">
    <location>
        <begin position="104"/>
        <end position="122"/>
    </location>
</feature>
<feature type="transmembrane region" description="Helical" evidence="5">
    <location>
        <begin position="254"/>
        <end position="272"/>
    </location>
</feature>
<comment type="caution">
    <text evidence="7">The sequence shown here is derived from an EMBL/GenBank/DDBJ whole genome shotgun (WGS) entry which is preliminary data.</text>
</comment>
<comment type="subcellular location">
    <subcellularLocation>
        <location evidence="1">Membrane</location>
        <topology evidence="1">Multi-pass membrane protein</topology>
    </subcellularLocation>
</comment>
<dbReference type="InterPro" id="IPR004481">
    <property type="entry name" value="K/Na/Ca-exchanger"/>
</dbReference>
<dbReference type="STRING" id="1069083.GCA_000371805_00464"/>
<keyword evidence="3 5" id="KW-1133">Transmembrane helix</keyword>
<feature type="domain" description="Sodium/calcium exchanger membrane region" evidence="6">
    <location>
        <begin position="4"/>
        <end position="142"/>
    </location>
</feature>
<evidence type="ECO:0000259" key="6">
    <source>
        <dbReference type="Pfam" id="PF01699"/>
    </source>
</evidence>
<evidence type="ECO:0000256" key="3">
    <source>
        <dbReference type="ARBA" id="ARBA00022989"/>
    </source>
</evidence>
<feature type="transmembrane region" description="Helical" evidence="5">
    <location>
        <begin position="6"/>
        <end position="26"/>
    </location>
</feature>
<dbReference type="GO" id="GO:0005262">
    <property type="term" value="F:calcium channel activity"/>
    <property type="evidence" value="ECO:0007669"/>
    <property type="project" value="TreeGrafter"/>
</dbReference>
<dbReference type="PANTHER" id="PTHR10846">
    <property type="entry name" value="SODIUM/POTASSIUM/CALCIUM EXCHANGER"/>
    <property type="match status" value="1"/>
</dbReference>
<dbReference type="OrthoDB" id="142185at2157"/>
<feature type="domain" description="Sodium/calcium exchanger membrane region" evidence="6">
    <location>
        <begin position="161"/>
        <end position="295"/>
    </location>
</feature>
<feature type="transmembrane region" description="Helical" evidence="5">
    <location>
        <begin position="226"/>
        <end position="248"/>
    </location>
</feature>
<evidence type="ECO:0000256" key="1">
    <source>
        <dbReference type="ARBA" id="ARBA00004141"/>
    </source>
</evidence>
<dbReference type="GO" id="GO:0005886">
    <property type="term" value="C:plasma membrane"/>
    <property type="evidence" value="ECO:0007669"/>
    <property type="project" value="TreeGrafter"/>
</dbReference>
<dbReference type="EMBL" id="APMM01000031">
    <property type="protein sequence ID" value="ENN95997.1"/>
    <property type="molecule type" value="Genomic_DNA"/>
</dbReference>
<evidence type="ECO:0000313" key="7">
    <source>
        <dbReference type="EMBL" id="ENN95997.1"/>
    </source>
</evidence>
<dbReference type="AlphaFoldDB" id="N6VXY5"/>
<dbReference type="Gene3D" id="1.20.1420.30">
    <property type="entry name" value="NCX, central ion-binding region"/>
    <property type="match status" value="1"/>
</dbReference>
<keyword evidence="4 5" id="KW-0472">Membrane</keyword>
<name>N6VXY5_9EURY</name>
<feature type="transmembrane region" description="Helical" evidence="5">
    <location>
        <begin position="38"/>
        <end position="62"/>
    </location>
</feature>
<keyword evidence="8" id="KW-1185">Reference proteome</keyword>
<proteinExistence type="predicted"/>
<dbReference type="Proteomes" id="UP000053695">
    <property type="component" value="Unassembled WGS sequence"/>
</dbReference>
<sequence>MLLGIIYFFIGLVLLYYGSDWFVVGGEKTAKFFNVSNFVIGATVIAFGTSVPEIVSSVYAALTKSSGIAVGNAIGSCVCNIGLILAISSIVYPIIIKKDQIKNILFHLFFVALTFILGVDGYNCVDGAILFLTFIFYIIWVLKNDKIEKKKEEEEINIVISLIFLIIGLISVLIGAKLFIDGAKMIAFLLHIPDYIIGFSLVAFGTSVPELMVSIAAAKRRLGGMILGNIIGSNIADIGGALAISSFFSYLPTANIQMVILLIMSILLYIFAKKSKITRFDGLILLILYIFAIKFLF</sequence>
<feature type="transmembrane region" description="Helical" evidence="5">
    <location>
        <begin position="128"/>
        <end position="144"/>
    </location>
</feature>
<evidence type="ECO:0000313" key="8">
    <source>
        <dbReference type="Proteomes" id="UP000053695"/>
    </source>
</evidence>
<evidence type="ECO:0000256" key="4">
    <source>
        <dbReference type="ARBA" id="ARBA00023136"/>
    </source>
</evidence>
<organism evidence="7 8">
    <name type="scientific">Methanocaldococcus villosus KIN24-T80</name>
    <dbReference type="NCBI Taxonomy" id="1069083"/>
    <lineage>
        <taxon>Archaea</taxon>
        <taxon>Methanobacteriati</taxon>
        <taxon>Methanobacteriota</taxon>
        <taxon>Methanomada group</taxon>
        <taxon>Methanococci</taxon>
        <taxon>Methanococcales</taxon>
        <taxon>Methanocaldococcaceae</taxon>
        <taxon>Methanocaldococcus</taxon>
    </lineage>
</organism>
<evidence type="ECO:0000256" key="2">
    <source>
        <dbReference type="ARBA" id="ARBA00022692"/>
    </source>
</evidence>
<feature type="transmembrane region" description="Helical" evidence="5">
    <location>
        <begin position="279"/>
        <end position="296"/>
    </location>
</feature>
<dbReference type="InterPro" id="IPR044880">
    <property type="entry name" value="NCX_ion-bd_dom_sf"/>
</dbReference>
<feature type="transmembrane region" description="Helical" evidence="5">
    <location>
        <begin position="156"/>
        <end position="180"/>
    </location>
</feature>
<gene>
    <name evidence="7" type="ORF">J422_05125</name>
</gene>
<feature type="transmembrane region" description="Helical" evidence="5">
    <location>
        <begin position="68"/>
        <end position="92"/>
    </location>
</feature>
<dbReference type="PATRIC" id="fig|1069083.5.peg.1005"/>
<keyword evidence="2 5" id="KW-0812">Transmembrane</keyword>